<feature type="domain" description="BioF2-like acetyltransferase" evidence="1">
    <location>
        <begin position="185"/>
        <end position="326"/>
    </location>
</feature>
<name>A0A6I6JDD6_9BACT</name>
<dbReference type="KEGG" id="psel:GM415_03200"/>
<keyword evidence="2" id="KW-0808">Transferase</keyword>
<dbReference type="GO" id="GO:0016740">
    <property type="term" value="F:transferase activity"/>
    <property type="evidence" value="ECO:0007669"/>
    <property type="project" value="UniProtKB-KW"/>
</dbReference>
<evidence type="ECO:0000313" key="2">
    <source>
        <dbReference type="EMBL" id="QGY39169.1"/>
    </source>
</evidence>
<sequence length="367" mass="42191">MVGKRRRGLQYQVEVIDDWSDSPALQGDWDRLAEAKGFWFPFVSYQWFDCWYPAFCVEGNARIVVIRRDGDVVGIVPGVMGRRRIGPITVNEFSYAANGLTPYVSFLFEDDLYGDAKLLLQIDEALSGEIELLNVPAIETTGQDWRFISRGQEGFTNVYEEHRFPSLYVGMPDGFPAFLSGCSTSFRKSFNCTKRKANKQYEVATEEVRLTNQSALHRLQRLSAKTWQEQNGSGLFSEKYRDFFMKLFGKSSTDFSVSFLKFGESDVAFNCFYIRDNTFVGYKIGYDPSFAKLRPGELLKYEIYPFACEHGVTLFHLLGEANESKRHWATGSNDFVNSWLFSKRHLKSLLLEKGLRARKTIKERMEG</sequence>
<dbReference type="Proteomes" id="UP000428328">
    <property type="component" value="Chromosome"/>
</dbReference>
<dbReference type="AlphaFoldDB" id="A0A6I6JDD6"/>
<dbReference type="Pfam" id="PF13480">
    <property type="entry name" value="Acetyltransf_6"/>
    <property type="match status" value="1"/>
</dbReference>
<reference evidence="2 3" key="1">
    <citation type="submission" date="2019-11" db="EMBL/GenBank/DDBJ databases">
        <authorList>
            <person name="Zheng R.K."/>
            <person name="Sun C.M."/>
        </authorList>
    </citation>
    <scope>NUCLEOTIDE SEQUENCE [LARGE SCALE GENOMIC DNA]</scope>
    <source>
        <strain evidence="2 3">SRB007</strain>
    </source>
</reference>
<protein>
    <submittedName>
        <fullName evidence="2">GNAT family N-acetyltransferase</fullName>
    </submittedName>
</protein>
<dbReference type="InterPro" id="IPR016181">
    <property type="entry name" value="Acyl_CoA_acyltransferase"/>
</dbReference>
<dbReference type="SUPFAM" id="SSF55729">
    <property type="entry name" value="Acyl-CoA N-acyltransferases (Nat)"/>
    <property type="match status" value="1"/>
</dbReference>
<proteinExistence type="predicted"/>
<accession>A0A6I6JDD6</accession>
<evidence type="ECO:0000313" key="3">
    <source>
        <dbReference type="Proteomes" id="UP000428328"/>
    </source>
</evidence>
<dbReference type="InterPro" id="IPR038740">
    <property type="entry name" value="BioF2-like_GNAT_dom"/>
</dbReference>
<gene>
    <name evidence="2" type="ORF">GM415_03200</name>
</gene>
<evidence type="ECO:0000259" key="1">
    <source>
        <dbReference type="Pfam" id="PF13480"/>
    </source>
</evidence>
<dbReference type="Gene3D" id="3.40.630.30">
    <property type="match status" value="1"/>
</dbReference>
<dbReference type="EMBL" id="CP046400">
    <property type="protein sequence ID" value="QGY39169.1"/>
    <property type="molecule type" value="Genomic_DNA"/>
</dbReference>
<organism evidence="2 3">
    <name type="scientific">Pseudodesulfovibrio cashew</name>
    <dbReference type="NCBI Taxonomy" id="2678688"/>
    <lineage>
        <taxon>Bacteria</taxon>
        <taxon>Pseudomonadati</taxon>
        <taxon>Thermodesulfobacteriota</taxon>
        <taxon>Desulfovibrionia</taxon>
        <taxon>Desulfovibrionales</taxon>
        <taxon>Desulfovibrionaceae</taxon>
    </lineage>
</organism>
<keyword evidence="3" id="KW-1185">Reference proteome</keyword>